<gene>
    <name evidence="2" type="ORF">ACFFX0_12055</name>
</gene>
<evidence type="ECO:0000313" key="3">
    <source>
        <dbReference type="Proteomes" id="UP001589575"/>
    </source>
</evidence>
<organism evidence="2 3">
    <name type="scientific">Citricoccus parietis</name>
    <dbReference type="NCBI Taxonomy" id="592307"/>
    <lineage>
        <taxon>Bacteria</taxon>
        <taxon>Bacillati</taxon>
        <taxon>Actinomycetota</taxon>
        <taxon>Actinomycetes</taxon>
        <taxon>Micrococcales</taxon>
        <taxon>Micrococcaceae</taxon>
        <taxon>Citricoccus</taxon>
    </lineage>
</organism>
<evidence type="ECO:0000313" key="2">
    <source>
        <dbReference type="EMBL" id="MFB9071895.1"/>
    </source>
</evidence>
<protein>
    <submittedName>
        <fullName evidence="2">Uncharacterized protein</fullName>
    </submittedName>
</protein>
<keyword evidence="3" id="KW-1185">Reference proteome</keyword>
<feature type="compositionally biased region" description="Low complexity" evidence="1">
    <location>
        <begin position="46"/>
        <end position="65"/>
    </location>
</feature>
<comment type="caution">
    <text evidence="2">The sequence shown here is derived from an EMBL/GenBank/DDBJ whole genome shotgun (WGS) entry which is preliminary data.</text>
</comment>
<feature type="compositionally biased region" description="Basic residues" evidence="1">
    <location>
        <begin position="1"/>
        <end position="10"/>
    </location>
</feature>
<name>A0ABV5FYY4_9MICC</name>
<feature type="compositionally biased region" description="Pro residues" evidence="1">
    <location>
        <begin position="66"/>
        <end position="76"/>
    </location>
</feature>
<dbReference type="Proteomes" id="UP001589575">
    <property type="component" value="Unassembled WGS sequence"/>
</dbReference>
<proteinExistence type="predicted"/>
<feature type="region of interest" description="Disordered" evidence="1">
    <location>
        <begin position="1"/>
        <end position="76"/>
    </location>
</feature>
<accession>A0ABV5FYY4</accession>
<sequence length="76" mass="8021">MGSGRTRRLVSRLSCKASPRHGTRTGETSSPSRTRLRPATLIHTYSRATPRSTSPPRASARSPPCGASPPVIPSGP</sequence>
<evidence type="ECO:0000256" key="1">
    <source>
        <dbReference type="SAM" id="MobiDB-lite"/>
    </source>
</evidence>
<dbReference type="EMBL" id="JBHMFI010000001">
    <property type="protein sequence ID" value="MFB9071895.1"/>
    <property type="molecule type" value="Genomic_DNA"/>
</dbReference>
<reference evidence="2 3" key="1">
    <citation type="submission" date="2024-09" db="EMBL/GenBank/DDBJ databases">
        <authorList>
            <person name="Sun Q."/>
            <person name="Mori K."/>
        </authorList>
    </citation>
    <scope>NUCLEOTIDE SEQUENCE [LARGE SCALE GENOMIC DNA]</scope>
    <source>
        <strain evidence="2 3">CCM 7609</strain>
    </source>
</reference>